<evidence type="ECO:0000313" key="4">
    <source>
        <dbReference type="Proteomes" id="UP000664417"/>
    </source>
</evidence>
<dbReference type="InterPro" id="IPR000782">
    <property type="entry name" value="FAS1_domain"/>
</dbReference>
<evidence type="ECO:0000259" key="2">
    <source>
        <dbReference type="PROSITE" id="PS50213"/>
    </source>
</evidence>
<protein>
    <submittedName>
        <fullName evidence="3">Fasciclin domain-containing protein</fullName>
    </submittedName>
</protein>
<keyword evidence="1" id="KW-0732">Signal</keyword>
<comment type="caution">
    <text evidence="3">The sequence shown here is derived from an EMBL/GenBank/DDBJ whole genome shotgun (WGS) entry which is preliminary data.</text>
</comment>
<dbReference type="InterPro" id="IPR009465">
    <property type="entry name" value="Spondin_N"/>
</dbReference>
<dbReference type="InterPro" id="IPR036378">
    <property type="entry name" value="FAS1_dom_sf"/>
</dbReference>
<dbReference type="FunFam" id="2.30.180.10:FF:000019">
    <property type="entry name" value="Cell surface lipoprotein"/>
    <property type="match status" value="1"/>
</dbReference>
<dbReference type="FunFam" id="2.30.180.10:FF:000032">
    <property type="entry name" value="Fasciclin domain-containing protein, putative"/>
    <property type="match status" value="2"/>
</dbReference>
<dbReference type="GO" id="GO:0005615">
    <property type="term" value="C:extracellular space"/>
    <property type="evidence" value="ECO:0007669"/>
    <property type="project" value="TreeGrafter"/>
</dbReference>
<dbReference type="Pfam" id="PF06468">
    <property type="entry name" value="Spond_N"/>
    <property type="match status" value="1"/>
</dbReference>
<evidence type="ECO:0000313" key="3">
    <source>
        <dbReference type="EMBL" id="MBO1323346.1"/>
    </source>
</evidence>
<feature type="domain" description="FAS1" evidence="2">
    <location>
        <begin position="155"/>
        <end position="285"/>
    </location>
</feature>
<feature type="chain" id="PRO_5035303605" evidence="1">
    <location>
        <begin position="22"/>
        <end position="646"/>
    </location>
</feature>
<dbReference type="RefSeq" id="WP_207863499.1">
    <property type="nucleotide sequence ID" value="NZ_JAFREP010000058.1"/>
</dbReference>
<proteinExistence type="predicted"/>
<dbReference type="PROSITE" id="PS50213">
    <property type="entry name" value="FAS1"/>
    <property type="match status" value="3"/>
</dbReference>
<keyword evidence="4" id="KW-1185">Reference proteome</keyword>
<feature type="domain" description="FAS1" evidence="2">
    <location>
        <begin position="22"/>
        <end position="152"/>
    </location>
</feature>
<dbReference type="Gene3D" id="2.60.40.2130">
    <property type="entry name" value="F-spondin domain"/>
    <property type="match status" value="1"/>
</dbReference>
<gene>
    <name evidence="3" type="ORF">J3U88_33075</name>
</gene>
<sequence>MRKMFALLTALSFFVSLPATSQDDIVDTAAAAGSFTTLLAAAEAAGLVDTLRSDGPFTVFAPTDDAFAALPEGTVEALLDDPDTLRDILLYHVVSGAVDAATVVGLSNAETVNGSRVLIKADDNGVQINDANVVTADVAAANGIIHVIDAVLLPPVDVVDTAVAAGSFSTLATALTEAGLIETLKGEGPFTVFAPTDDAFAALPEGTLEALLADTDALIDVLTYHVVSGYNFAADVVTLESAVALNGDQLAISVEDGAVRVNDSNVVATDVLASNGVIHVIDAVLIPPADLADIVDTALGVDRFSTLVAAVQAAGLVDALKGDGPFTVFAPNNDAFAALPEGTLDALLADPEALANILTYHVVPGAFSASDVLASSSLTTLQGAEAAISVTDQGAFIDNAQIVATDILTANGIIHEIDAVILPPEPEVLSGTIYEVTITNVTKGQVFSPPVAVVHRADIALFHLGQPASGALRTMAEEGNTQPLADELAPLDQVYDIQTATGPIMPGTSATIRVTGAGNYNLISVAGMLVQTNDTFFAAELRRPVGLDGIFKNGDRESRSTAIAMATAYDAGTEVNDESCGSVPGPPCGAAGAPNTAGAEGYVYIANGIHGIGDLASETYDWRGPVARIVIKRVGDTFKAPSRVVR</sequence>
<feature type="signal peptide" evidence="1">
    <location>
        <begin position="1"/>
        <end position="21"/>
    </location>
</feature>
<reference evidence="3" key="1">
    <citation type="submission" date="2021-03" db="EMBL/GenBank/DDBJ databases">
        <authorList>
            <person name="Wang G."/>
        </authorList>
    </citation>
    <scope>NUCLEOTIDE SEQUENCE</scope>
    <source>
        <strain evidence="3">KCTC 12899</strain>
    </source>
</reference>
<dbReference type="NCBIfam" id="NF038123">
    <property type="entry name" value="NF038123_dom"/>
    <property type="match status" value="1"/>
</dbReference>
<organism evidence="3 4">
    <name type="scientific">Acanthopleuribacter pedis</name>
    <dbReference type="NCBI Taxonomy" id="442870"/>
    <lineage>
        <taxon>Bacteria</taxon>
        <taxon>Pseudomonadati</taxon>
        <taxon>Acidobacteriota</taxon>
        <taxon>Holophagae</taxon>
        <taxon>Acanthopleuribacterales</taxon>
        <taxon>Acanthopleuribacteraceae</taxon>
        <taxon>Acanthopleuribacter</taxon>
    </lineage>
</organism>
<dbReference type="SMART" id="SM00554">
    <property type="entry name" value="FAS1"/>
    <property type="match status" value="3"/>
</dbReference>
<feature type="domain" description="FAS1" evidence="2">
    <location>
        <begin position="291"/>
        <end position="421"/>
    </location>
</feature>
<dbReference type="AlphaFoldDB" id="A0A8J7U966"/>
<dbReference type="PANTHER" id="PTHR10900">
    <property type="entry name" value="PERIOSTIN-RELATED"/>
    <property type="match status" value="1"/>
</dbReference>
<dbReference type="Gene3D" id="2.30.180.10">
    <property type="entry name" value="FAS1 domain"/>
    <property type="match status" value="3"/>
</dbReference>
<dbReference type="InterPro" id="IPR038678">
    <property type="entry name" value="Spondin_N_sf"/>
</dbReference>
<dbReference type="EMBL" id="JAFREP010000058">
    <property type="protein sequence ID" value="MBO1323346.1"/>
    <property type="molecule type" value="Genomic_DNA"/>
</dbReference>
<dbReference type="InterPro" id="IPR050904">
    <property type="entry name" value="Adhesion/Biosynth-related"/>
</dbReference>
<name>A0A8J7U966_9BACT</name>
<dbReference type="PANTHER" id="PTHR10900:SF77">
    <property type="entry name" value="FI19380P1"/>
    <property type="match status" value="1"/>
</dbReference>
<dbReference type="Pfam" id="PF02469">
    <property type="entry name" value="Fasciclin"/>
    <property type="match status" value="3"/>
</dbReference>
<dbReference type="Proteomes" id="UP000664417">
    <property type="component" value="Unassembled WGS sequence"/>
</dbReference>
<dbReference type="SUPFAM" id="SSF82153">
    <property type="entry name" value="FAS1 domain"/>
    <property type="match status" value="3"/>
</dbReference>
<accession>A0A8J7U966</accession>
<evidence type="ECO:0000256" key="1">
    <source>
        <dbReference type="SAM" id="SignalP"/>
    </source>
</evidence>